<keyword evidence="3" id="KW-1185">Reference proteome</keyword>
<dbReference type="AlphaFoldDB" id="A0A183C8M6"/>
<keyword evidence="2" id="KW-1133">Transmembrane helix</keyword>
<dbReference type="WBParaSite" id="GPLIN_000922200">
    <property type="protein sequence ID" value="GPLIN_000922200"/>
    <property type="gene ID" value="GPLIN_000922200"/>
</dbReference>
<evidence type="ECO:0000313" key="4">
    <source>
        <dbReference type="WBParaSite" id="GPLIN_000922200"/>
    </source>
</evidence>
<evidence type="ECO:0000256" key="2">
    <source>
        <dbReference type="SAM" id="Phobius"/>
    </source>
</evidence>
<feature type="region of interest" description="Disordered" evidence="1">
    <location>
        <begin position="198"/>
        <end position="220"/>
    </location>
</feature>
<dbReference type="Proteomes" id="UP000050741">
    <property type="component" value="Unassembled WGS sequence"/>
</dbReference>
<proteinExistence type="predicted"/>
<accession>A0A183C8M6</accession>
<sequence length="262" mass="30355">MSDNPKEAEKQLKKIFICDDVLFELFAFCGHFLLGLKVALISDRLDRLVDAHFELNGWSLGWLDIRRATDKKGVEIVKIINEWGQVERRLSMPQGPLPNKVIGFERINISYIDRSVFEFLERIRRLFNTKDINLSIGTFNDQNRSWQIIWHRIWPLINANVCGFTSYSANFDRLRQFLPTIFCDCAKLRFIQSEGAFDEEDTSGSDFDLDFTEGEQDDDDYSDYGKYFEDFDAFRENDDPLALGNDYIGTAADGVPESVMVH</sequence>
<organism evidence="3 4">
    <name type="scientific">Globodera pallida</name>
    <name type="common">Potato cyst nematode worm</name>
    <name type="synonym">Heterodera pallida</name>
    <dbReference type="NCBI Taxonomy" id="36090"/>
    <lineage>
        <taxon>Eukaryota</taxon>
        <taxon>Metazoa</taxon>
        <taxon>Ecdysozoa</taxon>
        <taxon>Nematoda</taxon>
        <taxon>Chromadorea</taxon>
        <taxon>Rhabditida</taxon>
        <taxon>Tylenchina</taxon>
        <taxon>Tylenchomorpha</taxon>
        <taxon>Tylenchoidea</taxon>
        <taxon>Heteroderidae</taxon>
        <taxon>Heteroderinae</taxon>
        <taxon>Globodera</taxon>
    </lineage>
</organism>
<reference evidence="3" key="1">
    <citation type="submission" date="2013-12" db="EMBL/GenBank/DDBJ databases">
        <authorList>
            <person name="Aslett M."/>
        </authorList>
    </citation>
    <scope>NUCLEOTIDE SEQUENCE [LARGE SCALE GENOMIC DNA]</scope>
    <source>
        <strain evidence="3">Lindley</strain>
    </source>
</reference>
<evidence type="ECO:0000256" key="1">
    <source>
        <dbReference type="SAM" id="MobiDB-lite"/>
    </source>
</evidence>
<keyword evidence="2" id="KW-0472">Membrane</keyword>
<feature type="transmembrane region" description="Helical" evidence="2">
    <location>
        <begin position="21"/>
        <end position="40"/>
    </location>
</feature>
<keyword evidence="2" id="KW-0812">Transmembrane</keyword>
<reference evidence="4" key="3">
    <citation type="submission" date="2016-06" db="UniProtKB">
        <authorList>
            <consortium name="WormBaseParasite"/>
        </authorList>
    </citation>
    <scope>IDENTIFICATION</scope>
</reference>
<evidence type="ECO:0000313" key="3">
    <source>
        <dbReference type="Proteomes" id="UP000050741"/>
    </source>
</evidence>
<name>A0A183C8M6_GLOPA</name>
<reference evidence="3" key="2">
    <citation type="submission" date="2014-05" db="EMBL/GenBank/DDBJ databases">
        <title>The genome and life-stage specific transcriptomes of Globodera pallida elucidate key aspects of plant parasitism by a cyst nematode.</title>
        <authorList>
            <person name="Cotton J.A."/>
            <person name="Lilley C.J."/>
            <person name="Jones L.M."/>
            <person name="Kikuchi T."/>
            <person name="Reid A.J."/>
            <person name="Thorpe P."/>
            <person name="Tsai I.J."/>
            <person name="Beasley H."/>
            <person name="Blok V."/>
            <person name="Cock P.J.A."/>
            <person name="Van den Akker S.E."/>
            <person name="Holroyd N."/>
            <person name="Hunt M."/>
            <person name="Mantelin S."/>
            <person name="Naghra H."/>
            <person name="Pain A."/>
            <person name="Palomares-Rius J.E."/>
            <person name="Zarowiecki M."/>
            <person name="Berriman M."/>
            <person name="Jones J.T."/>
            <person name="Urwin P.E."/>
        </authorList>
    </citation>
    <scope>NUCLEOTIDE SEQUENCE [LARGE SCALE GENOMIC DNA]</scope>
    <source>
        <strain evidence="3">Lindley</strain>
    </source>
</reference>
<protein>
    <submittedName>
        <fullName evidence="4">F-box domain-containing protein</fullName>
    </submittedName>
</protein>